<dbReference type="GO" id="GO:0008671">
    <property type="term" value="F:2-dehydro-3-deoxygalactonokinase activity"/>
    <property type="evidence" value="ECO:0007669"/>
    <property type="project" value="InterPro"/>
</dbReference>
<dbReference type="GO" id="GO:0034194">
    <property type="term" value="P:D-galactonate catabolic process"/>
    <property type="evidence" value="ECO:0007669"/>
    <property type="project" value="InterPro"/>
</dbReference>
<dbReference type="Pfam" id="PF05035">
    <property type="entry name" value="DGOK"/>
    <property type="match status" value="1"/>
</dbReference>
<reference evidence="1" key="1">
    <citation type="submission" date="2023-02" db="EMBL/GenBank/DDBJ databases">
        <title>Nocardiopsis ansamitocini NBRC 112285.</title>
        <authorList>
            <person name="Ichikawa N."/>
            <person name="Sato H."/>
            <person name="Tonouchi N."/>
        </authorList>
    </citation>
    <scope>NUCLEOTIDE SEQUENCE</scope>
    <source>
        <strain evidence="1">NBRC 112285</strain>
    </source>
</reference>
<dbReference type="InterPro" id="IPR042258">
    <property type="entry name" value="DGOK_N"/>
</dbReference>
<keyword evidence="2" id="KW-1185">Reference proteome</keyword>
<evidence type="ECO:0000313" key="2">
    <source>
        <dbReference type="Proteomes" id="UP001165092"/>
    </source>
</evidence>
<dbReference type="AlphaFoldDB" id="A0A9W6PAT8"/>
<protein>
    <submittedName>
        <fullName evidence="1">2-dehydro-3-deoxygalactonokinase</fullName>
    </submittedName>
</protein>
<dbReference type="EMBL" id="BSQG01000013">
    <property type="protein sequence ID" value="GLU50276.1"/>
    <property type="molecule type" value="Genomic_DNA"/>
</dbReference>
<dbReference type="InterPro" id="IPR042257">
    <property type="entry name" value="DGOK_C"/>
</dbReference>
<dbReference type="Gene3D" id="3.30.420.300">
    <property type="entry name" value="2-keto-3-deoxy-galactonokinase, substrate binding domain"/>
    <property type="match status" value="1"/>
</dbReference>
<sequence>MRHSGGTGVMGDSAAASLVALDWGTTSCRAYLLGAGGEVLARRSGAGGVMGVTERAAEAGIDRADAFDQAFEALCGDWLRAAAGPVPVIASGMVGSDQGWAPAGYVELPVDLAHAALPLTTVVSSLGEVHILPGLISTKTLPGVLRGEETQLVGAALEWDTSAGSAPDAERLVVLPGTHAKWARLRGTVVTEFTTFMTGEIYSLLLNRSILGRLVKPAGAPCWDSFDRGFDVSTGAAGDTGLLSTLFSARSLVLTGRLEQEQVGDYISGLMIGSEVRGAAHAWSGRPPDDVLLLGEDGLCERYARALSRLGIRSARPAGDSTPRALAHLARRAGLLAPAGSDPTAPDRATAVLQKWEA</sequence>
<dbReference type="Proteomes" id="UP001165092">
    <property type="component" value="Unassembled WGS sequence"/>
</dbReference>
<dbReference type="InterPro" id="IPR007729">
    <property type="entry name" value="DGOK"/>
</dbReference>
<organism evidence="1 2">
    <name type="scientific">Nocardiopsis ansamitocini</name>
    <dbReference type="NCBI Taxonomy" id="1670832"/>
    <lineage>
        <taxon>Bacteria</taxon>
        <taxon>Bacillati</taxon>
        <taxon>Actinomycetota</taxon>
        <taxon>Actinomycetes</taxon>
        <taxon>Streptosporangiales</taxon>
        <taxon>Nocardiopsidaceae</taxon>
        <taxon>Nocardiopsis</taxon>
    </lineage>
</organism>
<comment type="caution">
    <text evidence="1">The sequence shown here is derived from an EMBL/GenBank/DDBJ whole genome shotgun (WGS) entry which is preliminary data.</text>
</comment>
<name>A0A9W6PAT8_9ACTN</name>
<accession>A0A9W6PAT8</accession>
<evidence type="ECO:0000313" key="1">
    <source>
        <dbReference type="EMBL" id="GLU50276.1"/>
    </source>
</evidence>
<gene>
    <name evidence="1" type="ORF">Nans01_46270</name>
</gene>
<proteinExistence type="predicted"/>
<dbReference type="Gene3D" id="3.30.420.310">
    <property type="entry name" value="2-keto-3-deoxy-galactonokinase, C-terminal domain"/>
    <property type="match status" value="1"/>
</dbReference>